<sequence>MTTPIRIALVGMGKIARDQHVPTIQQDPVFQLVATVSTSGGSVDDLPAFASLEALAASGVAVDAVSLCTPPQVRRAIAHSAIDQGWAVFLEKPPAATVSEAIALRDHARARGTGLFASWHSRHAPAVEPARVWLADRQVLDASIIWAEDVRQWHPGQDWIFEPGGFGVFDPAINALSIATQILPQALFVEGAAIDVPSNRGAAIAADVSLRTAAGAPVHARLDFLQRGRQRWDIAVRTNDGDLLLSDGGAALSINGDSLSVADALHGEYAGLYRRFAEIVPAREVDMDLAPLTLVADIHLVARRTEVDAFDW</sequence>
<dbReference type="InterPro" id="IPR036291">
    <property type="entry name" value="NAD(P)-bd_dom_sf"/>
</dbReference>
<comment type="caution">
    <text evidence="2">The sequence shown here is derived from an EMBL/GenBank/DDBJ whole genome shotgun (WGS) entry which is preliminary data.</text>
</comment>
<dbReference type="InterPro" id="IPR050463">
    <property type="entry name" value="Gfo/Idh/MocA_oxidrdct_glycsds"/>
</dbReference>
<keyword evidence="2" id="KW-0560">Oxidoreductase</keyword>
<evidence type="ECO:0000259" key="1">
    <source>
        <dbReference type="Pfam" id="PF01408"/>
    </source>
</evidence>
<dbReference type="Gene3D" id="3.40.50.720">
    <property type="entry name" value="NAD(P)-binding Rossmann-like Domain"/>
    <property type="match status" value="1"/>
</dbReference>
<dbReference type="PANTHER" id="PTHR43818:SF7">
    <property type="entry name" value="DEHYDROGENASE"/>
    <property type="match status" value="1"/>
</dbReference>
<dbReference type="InterPro" id="IPR000683">
    <property type="entry name" value="Gfo/Idh/MocA-like_OxRdtase_N"/>
</dbReference>
<dbReference type="RefSeq" id="WP_167954011.1">
    <property type="nucleotide sequence ID" value="NZ_JAATJE010000001.1"/>
</dbReference>
<proteinExistence type="predicted"/>
<dbReference type="SUPFAM" id="SSF51735">
    <property type="entry name" value="NAD(P)-binding Rossmann-fold domains"/>
    <property type="match status" value="1"/>
</dbReference>
<organism evidence="2 3">
    <name type="scientific">Sphingomonas jejuensis</name>
    <dbReference type="NCBI Taxonomy" id="904715"/>
    <lineage>
        <taxon>Bacteria</taxon>
        <taxon>Pseudomonadati</taxon>
        <taxon>Pseudomonadota</taxon>
        <taxon>Alphaproteobacteria</taxon>
        <taxon>Sphingomonadales</taxon>
        <taxon>Sphingomonadaceae</taxon>
        <taxon>Sphingomonas</taxon>
    </lineage>
</organism>
<reference evidence="2 3" key="1">
    <citation type="submission" date="2020-03" db="EMBL/GenBank/DDBJ databases">
        <title>Genomic Encyclopedia of Type Strains, Phase IV (KMG-IV): sequencing the most valuable type-strain genomes for metagenomic binning, comparative biology and taxonomic classification.</title>
        <authorList>
            <person name="Goeker M."/>
        </authorList>
    </citation>
    <scope>NUCLEOTIDE SEQUENCE [LARGE SCALE GENOMIC DNA]</scope>
    <source>
        <strain evidence="2 3">DSM 27651</strain>
    </source>
</reference>
<gene>
    <name evidence="2" type="ORF">GGR88_001595</name>
</gene>
<accession>A0ABX0XL77</accession>
<protein>
    <submittedName>
        <fullName evidence="2">D-galactose 1-dehydrogenase</fullName>
        <ecNumber evidence="2">1.1.1.48</ecNumber>
    </submittedName>
</protein>
<name>A0ABX0XL77_9SPHN</name>
<dbReference type="Pfam" id="PF01408">
    <property type="entry name" value="GFO_IDH_MocA"/>
    <property type="match status" value="1"/>
</dbReference>
<dbReference type="GO" id="GO:0019151">
    <property type="term" value="F:galactose 1-dehydrogenase activity"/>
    <property type="evidence" value="ECO:0007669"/>
    <property type="project" value="UniProtKB-EC"/>
</dbReference>
<evidence type="ECO:0000313" key="3">
    <source>
        <dbReference type="Proteomes" id="UP000734218"/>
    </source>
</evidence>
<dbReference type="Proteomes" id="UP000734218">
    <property type="component" value="Unassembled WGS sequence"/>
</dbReference>
<dbReference type="PANTHER" id="PTHR43818">
    <property type="entry name" value="BCDNA.GH03377"/>
    <property type="match status" value="1"/>
</dbReference>
<dbReference type="EC" id="1.1.1.48" evidence="2"/>
<feature type="domain" description="Gfo/Idh/MocA-like oxidoreductase N-terminal" evidence="1">
    <location>
        <begin position="5"/>
        <end position="113"/>
    </location>
</feature>
<evidence type="ECO:0000313" key="2">
    <source>
        <dbReference type="EMBL" id="NJC34121.1"/>
    </source>
</evidence>
<keyword evidence="3" id="KW-1185">Reference proteome</keyword>
<dbReference type="Gene3D" id="3.30.360.10">
    <property type="entry name" value="Dihydrodipicolinate Reductase, domain 2"/>
    <property type="match status" value="1"/>
</dbReference>
<dbReference type="EMBL" id="JAATJE010000001">
    <property type="protein sequence ID" value="NJC34121.1"/>
    <property type="molecule type" value="Genomic_DNA"/>
</dbReference>